<dbReference type="PANTHER" id="PTHR43788">
    <property type="entry name" value="DNA2/NAM7 HELICASE FAMILY MEMBER"/>
    <property type="match status" value="1"/>
</dbReference>
<keyword evidence="5" id="KW-0067">ATP-binding</keyword>
<sequence>MNSDATSAPSSQASVRHWRDSLIRIAGTDPLLDFTLGTGGTVRILRPHGVDVRTALDAGRTLRLQPAGDPGFDDEAISTDLSRADLTATVRDLRRRSGHDLYLAFGFRTWTGDDGIRHTSPLLLVPVELVPGGPPALRHTGGDPIANPALDLPDLPYPELLTETGAVDQVVLACFPVGEATVGRDLFDNETRVAAHPVIRGLTTGTPAFTFTDEPLPESVPLVLDTDSEQRAAVAAALAGRSFALDGPPGTGKSQTVATMIGALLHAGKRVLFVGGTTTALDSVRHRLHDAGLGPYLLDLHSRHATRRQVATVLGRALETVPAAPGETGTDDLPRQPLGLSPRQVADLIAGLGDVPAAPATGFDPAALTPDRLAAIRADAAALARNWRPAAEGRAFAWRGVTSRGSLDARLYAAGSALDALSGVAIPHTRLTDAFDIGRLRQVPDLARLLAQAAERPDNVPDHWLTADTGLDEVRATVDRLAADLRDLAGMQEQAGRAASAPWAGLPTTDVVPVLHTSALDSLPVAPIRIGSLTSHQAASLAAYFEQDAEMLEAAARSLNGLAVMMGLPPVVSFADADSTLAVIDLAHAPERPERSWLSIDGHTTAGRAMQTLFATIVALKEAEAAAELYFTPALPGADVEGLAHRLADDRGLKRFSPSYRADRRTLADVTHEDVDPETARENLHLALAWSRAAAALAAAESRHAPVLGAYYYGRTTDFDRINRALAVAAMAIQRARTPDLGTLANHIARDAGPDDVALAVAARTRTRMREWRARLAPEPNPAARPDLVRFPILDVAAWLRAHQAPLRAAATAATIASEATNRDLTVDEAYQLVDARATIDAAYERLQSRAADYAAVLGPLYRGEHTAITTVSAAVDWASRMRSGASGFDQPLTPVQADALQSVVSTPQFGQLVRQWDDARIELLAAFDPGRQADMRAELDEYAGAGLLIAGLRADPTGQDEWFEYRAARADLDLDSVVDFCVTERVPAAQVPRVVERAVLQAWADHQRLDETGVPGRAHTAAASRIIAACNELRPRDNLIEAAVIRREATKTKDHLPVRLLLEHARNHSQALKPCFLSTPADVSRHLPPGLNFDVVIVDEAGLITPGAAAAVVHHGTSVIVVGDREQLPPATAGSVSILDVMADSPAFRVLGLRRHYRSRRPDLIAFANSSFYEGRLLPVHTGDGVPGVELFPVTDTTTGTAERIAFHLATRPHLTLGVITLSEAQAAAIEDAVKHDGLDIRCVDQAQGEEWDVVIVAVGPDLGPADRAADRRRLNVAITRARHRNEIVSGVPAADLGTGARHLRRYLSSLSAA</sequence>
<dbReference type="InterPro" id="IPR050534">
    <property type="entry name" value="Coronavir_polyprotein_1ab"/>
</dbReference>
<evidence type="ECO:0000256" key="1">
    <source>
        <dbReference type="ARBA" id="ARBA00007913"/>
    </source>
</evidence>
<evidence type="ECO:0000256" key="2">
    <source>
        <dbReference type="ARBA" id="ARBA00022741"/>
    </source>
</evidence>
<reference evidence="8 9" key="1">
    <citation type="submission" date="2016-10" db="EMBL/GenBank/DDBJ databases">
        <authorList>
            <person name="de Groot N.N."/>
        </authorList>
    </citation>
    <scope>NUCLEOTIDE SEQUENCE [LARGE SCALE GENOMIC DNA]</scope>
    <source>
        <strain evidence="8 9">DSM 43941</strain>
    </source>
</reference>
<evidence type="ECO:0000256" key="5">
    <source>
        <dbReference type="ARBA" id="ARBA00022840"/>
    </source>
</evidence>
<dbReference type="STRING" id="113562.SAMN04489716_1283"/>
<dbReference type="InterPro" id="IPR027417">
    <property type="entry name" value="P-loop_NTPase"/>
</dbReference>
<dbReference type="InterPro" id="IPR025103">
    <property type="entry name" value="DUF4011"/>
</dbReference>
<organism evidence="8 9">
    <name type="scientific">Actinoplanes derwentensis</name>
    <dbReference type="NCBI Taxonomy" id="113562"/>
    <lineage>
        <taxon>Bacteria</taxon>
        <taxon>Bacillati</taxon>
        <taxon>Actinomycetota</taxon>
        <taxon>Actinomycetes</taxon>
        <taxon>Micromonosporales</taxon>
        <taxon>Micromonosporaceae</taxon>
        <taxon>Actinoplanes</taxon>
    </lineage>
</organism>
<evidence type="ECO:0000259" key="7">
    <source>
        <dbReference type="Pfam" id="PF13087"/>
    </source>
</evidence>
<evidence type="ECO:0000256" key="3">
    <source>
        <dbReference type="ARBA" id="ARBA00022801"/>
    </source>
</evidence>
<dbReference type="PANTHER" id="PTHR43788:SF8">
    <property type="entry name" value="DNA-BINDING PROTEIN SMUBP-2"/>
    <property type="match status" value="1"/>
</dbReference>
<protein>
    <recommendedName>
        <fullName evidence="10">AAA domain-containing protein</fullName>
    </recommendedName>
</protein>
<keyword evidence="4" id="KW-0347">Helicase</keyword>
<feature type="domain" description="DNA2/NAM7 helicase-like C-terminal" evidence="7">
    <location>
        <begin position="1217"/>
        <end position="1290"/>
    </location>
</feature>
<keyword evidence="3" id="KW-0378">Hydrolase</keyword>
<dbReference type="SUPFAM" id="SSF52540">
    <property type="entry name" value="P-loop containing nucleoside triphosphate hydrolases"/>
    <property type="match status" value="2"/>
</dbReference>
<keyword evidence="2" id="KW-0547">Nucleotide-binding</keyword>
<evidence type="ECO:0000313" key="8">
    <source>
        <dbReference type="EMBL" id="SDS65474.1"/>
    </source>
</evidence>
<dbReference type="EMBL" id="LT629758">
    <property type="protein sequence ID" value="SDS65474.1"/>
    <property type="molecule type" value="Genomic_DNA"/>
</dbReference>
<feature type="domain" description="DNA2/NAM7 helicase helicase" evidence="6">
    <location>
        <begin position="226"/>
        <end position="290"/>
    </location>
</feature>
<dbReference type="Proteomes" id="UP000198688">
    <property type="component" value="Chromosome I"/>
</dbReference>
<evidence type="ECO:0000259" key="6">
    <source>
        <dbReference type="Pfam" id="PF13086"/>
    </source>
</evidence>
<dbReference type="Pfam" id="PF13195">
    <property type="entry name" value="DUF4011"/>
    <property type="match status" value="1"/>
</dbReference>
<evidence type="ECO:0008006" key="10">
    <source>
        <dbReference type="Google" id="ProtNLM"/>
    </source>
</evidence>
<dbReference type="GO" id="GO:0043139">
    <property type="term" value="F:5'-3' DNA helicase activity"/>
    <property type="evidence" value="ECO:0007669"/>
    <property type="project" value="TreeGrafter"/>
</dbReference>
<keyword evidence="9" id="KW-1185">Reference proteome</keyword>
<evidence type="ECO:0000313" key="9">
    <source>
        <dbReference type="Proteomes" id="UP000198688"/>
    </source>
</evidence>
<dbReference type="GO" id="GO:0016787">
    <property type="term" value="F:hydrolase activity"/>
    <property type="evidence" value="ECO:0007669"/>
    <property type="project" value="UniProtKB-KW"/>
</dbReference>
<dbReference type="InterPro" id="IPR041677">
    <property type="entry name" value="DNA2/NAM7_AAA_11"/>
</dbReference>
<dbReference type="InterPro" id="IPR041679">
    <property type="entry name" value="DNA2/NAM7-like_C"/>
</dbReference>
<evidence type="ECO:0000256" key="4">
    <source>
        <dbReference type="ARBA" id="ARBA00022806"/>
    </source>
</evidence>
<dbReference type="Pfam" id="PF13087">
    <property type="entry name" value="AAA_12"/>
    <property type="match status" value="1"/>
</dbReference>
<comment type="similarity">
    <text evidence="1">Belongs to the DNA2/NAM7 helicase family.</text>
</comment>
<proteinExistence type="inferred from homology"/>
<dbReference type="GO" id="GO:0005524">
    <property type="term" value="F:ATP binding"/>
    <property type="evidence" value="ECO:0007669"/>
    <property type="project" value="UniProtKB-KW"/>
</dbReference>
<dbReference type="Gene3D" id="3.40.50.300">
    <property type="entry name" value="P-loop containing nucleotide triphosphate hydrolases"/>
    <property type="match status" value="3"/>
</dbReference>
<dbReference type="OrthoDB" id="9757917at2"/>
<name>A0A1H1TZF6_9ACTN</name>
<dbReference type="RefSeq" id="WP_092542475.1">
    <property type="nucleotide sequence ID" value="NZ_BOMJ01000095.1"/>
</dbReference>
<gene>
    <name evidence="8" type="ORF">SAMN04489716_1283</name>
</gene>
<dbReference type="Pfam" id="PF13086">
    <property type="entry name" value="AAA_11"/>
    <property type="match status" value="1"/>
</dbReference>
<accession>A0A1H1TZF6</accession>